<accession>A0ABD2Q165</accession>
<dbReference type="Proteomes" id="UP001626550">
    <property type="component" value="Unassembled WGS sequence"/>
</dbReference>
<gene>
    <name evidence="1" type="ORF">Ciccas_009557</name>
</gene>
<dbReference type="AlphaFoldDB" id="A0ABD2Q165"/>
<evidence type="ECO:0000313" key="1">
    <source>
        <dbReference type="EMBL" id="KAL3311856.1"/>
    </source>
</evidence>
<sequence length="324" mass="35809">MNANARRKLGGKKDVLCINATIGPAQALSAQVKELLELIRDVEKFSSVEIQFSDWYKRYTTTFEVGLKNVSEPERKDLLLKTLSTAQLVTKITDCFKSEKSLFQARLEFFQIELGAETNFVKYSGDINKKMEEADPEGDGVPRDFYKSSVCTRRAGKVPARLETSGAPAPKVHNLRARYDPRSKGRFVRWNRQQATDSGARMCGIANGAIRAILKFSPLVSGETVVNDRLQEVTPPLKDLLEKCLALIKKLGSGAINVIEYRPIGGVITQQLAVLKTFVMNRGDSATCAGLIEAAGVLCTEGIVEFGNLQQCGKRLLGQHIQNR</sequence>
<name>A0ABD2Q165_9PLAT</name>
<evidence type="ECO:0000313" key="2">
    <source>
        <dbReference type="Proteomes" id="UP001626550"/>
    </source>
</evidence>
<protein>
    <submittedName>
        <fullName evidence="1">Uncharacterized protein</fullName>
    </submittedName>
</protein>
<proteinExistence type="predicted"/>
<dbReference type="EMBL" id="JBJKFK010001984">
    <property type="protein sequence ID" value="KAL3311856.1"/>
    <property type="molecule type" value="Genomic_DNA"/>
</dbReference>
<organism evidence="1 2">
    <name type="scientific">Cichlidogyrus casuarinus</name>
    <dbReference type="NCBI Taxonomy" id="1844966"/>
    <lineage>
        <taxon>Eukaryota</taxon>
        <taxon>Metazoa</taxon>
        <taxon>Spiralia</taxon>
        <taxon>Lophotrochozoa</taxon>
        <taxon>Platyhelminthes</taxon>
        <taxon>Monogenea</taxon>
        <taxon>Monopisthocotylea</taxon>
        <taxon>Dactylogyridea</taxon>
        <taxon>Ancyrocephalidae</taxon>
        <taxon>Cichlidogyrus</taxon>
    </lineage>
</organism>
<reference evidence="1 2" key="1">
    <citation type="submission" date="2024-11" db="EMBL/GenBank/DDBJ databases">
        <title>Adaptive evolution of stress response genes in parasites aligns with host niche diversity.</title>
        <authorList>
            <person name="Hahn C."/>
            <person name="Resl P."/>
        </authorList>
    </citation>
    <scope>NUCLEOTIDE SEQUENCE [LARGE SCALE GENOMIC DNA]</scope>
    <source>
        <strain evidence="1">EGGRZ-B1_66</strain>
        <tissue evidence="1">Body</tissue>
    </source>
</reference>
<comment type="caution">
    <text evidence="1">The sequence shown here is derived from an EMBL/GenBank/DDBJ whole genome shotgun (WGS) entry which is preliminary data.</text>
</comment>
<keyword evidence="2" id="KW-1185">Reference proteome</keyword>